<sequence>MRIFNLTELGAAIRSARSAKGLSQSNLAQTIGATQEWISRLENGRLPNPGFANVMQACTAVGLGISIEDDSVELVLDASGKQPSDLAFTTPSFLKRQ</sequence>
<dbReference type="SUPFAM" id="SSF47413">
    <property type="entry name" value="lambda repressor-like DNA-binding domains"/>
    <property type="match status" value="1"/>
</dbReference>
<dbReference type="InterPro" id="IPR010982">
    <property type="entry name" value="Lambda_DNA-bd_dom_sf"/>
</dbReference>
<dbReference type="Gene3D" id="1.10.260.40">
    <property type="entry name" value="lambda repressor-like DNA-binding domains"/>
    <property type="match status" value="1"/>
</dbReference>
<evidence type="ECO:0000313" key="2">
    <source>
        <dbReference type="EMBL" id="MBB3710105.1"/>
    </source>
</evidence>
<dbReference type="PROSITE" id="PS50943">
    <property type="entry name" value="HTH_CROC1"/>
    <property type="match status" value="1"/>
</dbReference>
<dbReference type="RefSeq" id="WP_083948878.1">
    <property type="nucleotide sequence ID" value="NZ_CP015007.1"/>
</dbReference>
<dbReference type="InterPro" id="IPR001387">
    <property type="entry name" value="Cro/C1-type_HTH"/>
</dbReference>
<reference evidence="2 3" key="1">
    <citation type="submission" date="2020-08" db="EMBL/GenBank/DDBJ databases">
        <title>Genomic Encyclopedia of Type Strains, Phase IV (KMG-IV): sequencing the most valuable type-strain genomes for metagenomic binning, comparative biology and taxonomic classification.</title>
        <authorList>
            <person name="Goeker M."/>
        </authorList>
    </citation>
    <scope>NUCLEOTIDE SEQUENCE [LARGE SCALE GENOMIC DNA]</scope>
    <source>
        <strain evidence="2 3">DSM 10368</strain>
    </source>
</reference>
<keyword evidence="3" id="KW-1185">Reference proteome</keyword>
<organism evidence="2 3">
    <name type="scientific">Aminobacter aminovorans</name>
    <name type="common">Chelatobacter heintzii</name>
    <dbReference type="NCBI Taxonomy" id="83263"/>
    <lineage>
        <taxon>Bacteria</taxon>
        <taxon>Pseudomonadati</taxon>
        <taxon>Pseudomonadota</taxon>
        <taxon>Alphaproteobacteria</taxon>
        <taxon>Hyphomicrobiales</taxon>
        <taxon>Phyllobacteriaceae</taxon>
        <taxon>Aminobacter</taxon>
    </lineage>
</organism>
<evidence type="ECO:0000313" key="3">
    <source>
        <dbReference type="Proteomes" id="UP000577697"/>
    </source>
</evidence>
<protein>
    <submittedName>
        <fullName evidence="2">Transcriptional regulator with XRE-family HTH domain</fullName>
    </submittedName>
</protein>
<feature type="domain" description="HTH cro/C1-type" evidence="1">
    <location>
        <begin position="13"/>
        <end position="74"/>
    </location>
</feature>
<dbReference type="EMBL" id="JACICB010000042">
    <property type="protein sequence ID" value="MBB3710105.1"/>
    <property type="molecule type" value="Genomic_DNA"/>
</dbReference>
<dbReference type="Pfam" id="PF13560">
    <property type="entry name" value="HTH_31"/>
    <property type="match status" value="1"/>
</dbReference>
<proteinExistence type="predicted"/>
<comment type="caution">
    <text evidence="2">The sequence shown here is derived from an EMBL/GenBank/DDBJ whole genome shotgun (WGS) entry which is preliminary data.</text>
</comment>
<name>A0ABR6HI86_AMIAI</name>
<dbReference type="Proteomes" id="UP000577697">
    <property type="component" value="Unassembled WGS sequence"/>
</dbReference>
<dbReference type="SMART" id="SM00530">
    <property type="entry name" value="HTH_XRE"/>
    <property type="match status" value="1"/>
</dbReference>
<accession>A0ABR6HI86</accession>
<gene>
    <name evidence="2" type="ORF">FHS67_006465</name>
</gene>
<evidence type="ECO:0000259" key="1">
    <source>
        <dbReference type="PROSITE" id="PS50943"/>
    </source>
</evidence>
<dbReference type="CDD" id="cd00093">
    <property type="entry name" value="HTH_XRE"/>
    <property type="match status" value="1"/>
</dbReference>